<dbReference type="PROSITE" id="PS51212">
    <property type="entry name" value="WSC"/>
    <property type="match status" value="2"/>
</dbReference>
<feature type="chain" id="PRO_5003275695" evidence="7">
    <location>
        <begin position="21"/>
        <end position="439"/>
    </location>
</feature>
<evidence type="ECO:0000256" key="2">
    <source>
        <dbReference type="ARBA" id="ARBA00022692"/>
    </source>
</evidence>
<evidence type="ECO:0000256" key="5">
    <source>
        <dbReference type="ARBA" id="ARBA00023136"/>
    </source>
</evidence>
<dbReference type="Pfam" id="PF01822">
    <property type="entry name" value="WSC"/>
    <property type="match status" value="2"/>
</dbReference>
<dbReference type="InterPro" id="IPR002889">
    <property type="entry name" value="WSC_carb-bd"/>
</dbReference>
<keyword evidence="6" id="KW-0325">Glycoprotein</keyword>
<keyword evidence="4" id="KW-1133">Transmembrane helix</keyword>
<evidence type="ECO:0000256" key="6">
    <source>
        <dbReference type="ARBA" id="ARBA00023180"/>
    </source>
</evidence>
<reference evidence="9" key="1">
    <citation type="journal article" date="2011" name="Plant Physiol.">
        <title>Comprehensive sequence analysis of 24,783 barley full-length cDNAs derived from 12 clone libraries.</title>
        <authorList>
            <person name="Matsumoto T."/>
            <person name="Tanaka T."/>
            <person name="Sakai H."/>
            <person name="Amano N."/>
            <person name="Kanamori H."/>
            <person name="Kurita K."/>
            <person name="Kikuta A."/>
            <person name="Kamiya K."/>
            <person name="Yamamoto M."/>
            <person name="Ikawa H."/>
            <person name="Fujii N."/>
            <person name="Hori K."/>
            <person name="Itoh T."/>
            <person name="Sato K."/>
        </authorList>
    </citation>
    <scope>NUCLEOTIDE SEQUENCE</scope>
    <source>
        <tissue evidence="9">Shoot and root</tissue>
    </source>
</reference>
<comment type="subcellular location">
    <subcellularLocation>
        <location evidence="1">Membrane</location>
        <topology evidence="1">Single-pass membrane protein</topology>
    </subcellularLocation>
</comment>
<proteinExistence type="evidence at transcript level"/>
<evidence type="ECO:0000256" key="3">
    <source>
        <dbReference type="ARBA" id="ARBA00022729"/>
    </source>
</evidence>
<keyword evidence="5" id="KW-0472">Membrane</keyword>
<dbReference type="SMART" id="SM00321">
    <property type="entry name" value="WSC"/>
    <property type="match status" value="2"/>
</dbReference>
<keyword evidence="2" id="KW-0812">Transmembrane</keyword>
<feature type="domain" description="WSC" evidence="8">
    <location>
        <begin position="255"/>
        <end position="343"/>
    </location>
</feature>
<feature type="domain" description="WSC" evidence="8">
    <location>
        <begin position="346"/>
        <end position="439"/>
    </location>
</feature>
<name>F2DFG5_HORVV</name>
<dbReference type="GO" id="GO:0016020">
    <property type="term" value="C:membrane"/>
    <property type="evidence" value="ECO:0007669"/>
    <property type="project" value="UniProtKB-SubCell"/>
</dbReference>
<evidence type="ECO:0000259" key="8">
    <source>
        <dbReference type="PROSITE" id="PS51212"/>
    </source>
</evidence>
<dbReference type="EMBL" id="AK362632">
    <property type="protein sequence ID" value="BAJ93836.1"/>
    <property type="molecule type" value="mRNA"/>
</dbReference>
<evidence type="ECO:0000256" key="1">
    <source>
        <dbReference type="ARBA" id="ARBA00004167"/>
    </source>
</evidence>
<organism evidence="9">
    <name type="scientific">Hordeum vulgare subsp. vulgare</name>
    <name type="common">Domesticated barley</name>
    <dbReference type="NCBI Taxonomy" id="112509"/>
    <lineage>
        <taxon>Eukaryota</taxon>
        <taxon>Viridiplantae</taxon>
        <taxon>Streptophyta</taxon>
        <taxon>Embryophyta</taxon>
        <taxon>Tracheophyta</taxon>
        <taxon>Spermatophyta</taxon>
        <taxon>Magnoliopsida</taxon>
        <taxon>Liliopsida</taxon>
        <taxon>Poales</taxon>
        <taxon>Poaceae</taxon>
        <taxon>BOP clade</taxon>
        <taxon>Pooideae</taxon>
        <taxon>Triticodae</taxon>
        <taxon>Triticeae</taxon>
        <taxon>Hordeinae</taxon>
        <taxon>Hordeum</taxon>
    </lineage>
</organism>
<dbReference type="InterPro" id="IPR051836">
    <property type="entry name" value="Kremen_rcpt"/>
</dbReference>
<sequence>MKTLIVVVFVALSLTITVVGQTVCTSWDGTALQDYNEIYITQPDLGMYMGIGLLQAKKPDGSQIGADAFVFGGWQSTRSFIVTDLTAWGNGGQKGILRNYEGKGYCYLDPVTKALVSPVLPCEWSIGFEPTNNGDNTFRLYAVNGATTYQLSVNYNPTVLANYPYFLLGNIGGSYTKFQMTVCKTPFIVPSFMTARTDYSNSVVTWETYPTLMPVTCTPPSGTRFNSNTFSVVSCTSPSLQVTKTFGVTITSRYTGEYMGCYVDKPARDFNESSLYTTQTVDYCVIACGINGFSYAAIQNGNECRCGKSYGSYGRSNICTTRCPGNSNEFCGGPWANSVYAVYDKSTQYMGCYFDSSDRDLPIYYGESTTRTPANCIAGCKSLNYQYAGLQNYKECWCGNSFGRFGSTHNSNCKYGCTGNPHGPERCGGAWMNSIYKTN</sequence>
<feature type="signal peptide" evidence="7">
    <location>
        <begin position="1"/>
        <end position="20"/>
    </location>
</feature>
<dbReference type="PANTHER" id="PTHR24269">
    <property type="entry name" value="KREMEN PROTEIN"/>
    <property type="match status" value="1"/>
</dbReference>
<evidence type="ECO:0000256" key="7">
    <source>
        <dbReference type="SAM" id="SignalP"/>
    </source>
</evidence>
<evidence type="ECO:0000313" key="9">
    <source>
        <dbReference type="EMBL" id="BAJ93836.1"/>
    </source>
</evidence>
<evidence type="ECO:0000256" key="4">
    <source>
        <dbReference type="ARBA" id="ARBA00022989"/>
    </source>
</evidence>
<dbReference type="PANTHER" id="PTHR24269:SF16">
    <property type="entry name" value="PROTEIN SLG1"/>
    <property type="match status" value="1"/>
</dbReference>
<keyword evidence="3 7" id="KW-0732">Signal</keyword>
<accession>F2DFG5</accession>
<protein>
    <submittedName>
        <fullName evidence="9">Predicted protein</fullName>
    </submittedName>
</protein>
<dbReference type="AlphaFoldDB" id="F2DFG5"/>